<accession>A0A1X7A528</accession>
<gene>
    <name evidence="2" type="ORF">ROA7450_03865</name>
</gene>
<name>A0A1X7A528_9RHOB</name>
<evidence type="ECO:0008006" key="4">
    <source>
        <dbReference type="Google" id="ProtNLM"/>
    </source>
</evidence>
<proteinExistence type="predicted"/>
<evidence type="ECO:0000313" key="3">
    <source>
        <dbReference type="Proteomes" id="UP000193061"/>
    </source>
</evidence>
<dbReference type="EMBL" id="FWFX01000017">
    <property type="protein sequence ID" value="SLN70823.1"/>
    <property type="molecule type" value="Genomic_DNA"/>
</dbReference>
<reference evidence="2 3" key="1">
    <citation type="submission" date="2017-03" db="EMBL/GenBank/DDBJ databases">
        <authorList>
            <person name="Afonso C.L."/>
            <person name="Miller P.J."/>
            <person name="Scott M.A."/>
            <person name="Spackman E."/>
            <person name="Goraichik I."/>
            <person name="Dimitrov K.M."/>
            <person name="Suarez D.L."/>
            <person name="Swayne D.E."/>
        </authorList>
    </citation>
    <scope>NUCLEOTIDE SEQUENCE [LARGE SCALE GENOMIC DNA]</scope>
    <source>
        <strain evidence="2 3">CECT 7450</strain>
    </source>
</reference>
<dbReference type="RefSeq" id="WP_085807523.1">
    <property type="nucleotide sequence ID" value="NZ_FWFX01000017.1"/>
</dbReference>
<organism evidence="2 3">
    <name type="scientific">Roseovarius albus</name>
    <dbReference type="NCBI Taxonomy" id="1247867"/>
    <lineage>
        <taxon>Bacteria</taxon>
        <taxon>Pseudomonadati</taxon>
        <taxon>Pseudomonadota</taxon>
        <taxon>Alphaproteobacteria</taxon>
        <taxon>Rhodobacterales</taxon>
        <taxon>Roseobacteraceae</taxon>
        <taxon>Roseovarius</taxon>
    </lineage>
</organism>
<sequence>MLRTIIMLLGVVVLAACPGPVPDQADRARITQVQETYDSEFRTAVSTQELDVKPGSFPKTLKLIQNGAENEQVDSFYTLIEGLIFLQTGQLGLAQAVAPEITGSTNKLATDGIASRNVVLARNYADLVGTRADVDTLRSLDRNTLEQHTQRVAIVKDIEARTAKVTRNLCRLGEADDGAAFVAAYQATSLLEADNAMSRACVPDITDAEACGRFLGQRPQLNEARDLMAAFSGDAAEASQIAQTRRKIEQDMSQRAGGAALPPPTDPC</sequence>
<feature type="region of interest" description="Disordered" evidence="1">
    <location>
        <begin position="240"/>
        <end position="268"/>
    </location>
</feature>
<dbReference type="PROSITE" id="PS51257">
    <property type="entry name" value="PROKAR_LIPOPROTEIN"/>
    <property type="match status" value="1"/>
</dbReference>
<dbReference type="AlphaFoldDB" id="A0A1X7A528"/>
<keyword evidence="3" id="KW-1185">Reference proteome</keyword>
<evidence type="ECO:0000256" key="1">
    <source>
        <dbReference type="SAM" id="MobiDB-lite"/>
    </source>
</evidence>
<protein>
    <recommendedName>
        <fullName evidence="4">Lipoprotein</fullName>
    </recommendedName>
</protein>
<dbReference type="Proteomes" id="UP000193061">
    <property type="component" value="Unassembled WGS sequence"/>
</dbReference>
<evidence type="ECO:0000313" key="2">
    <source>
        <dbReference type="EMBL" id="SLN70823.1"/>
    </source>
</evidence>